<evidence type="ECO:0000256" key="2">
    <source>
        <dbReference type="ARBA" id="ARBA00009801"/>
    </source>
</evidence>
<feature type="compositionally biased region" description="Polar residues" evidence="9">
    <location>
        <begin position="812"/>
        <end position="822"/>
    </location>
</feature>
<comment type="subcellular location">
    <subcellularLocation>
        <location evidence="1">Nucleus</location>
    </subcellularLocation>
</comment>
<comment type="similarity">
    <text evidence="2">Belongs to the NAF1 family.</text>
</comment>
<dbReference type="InterPro" id="IPR007504">
    <property type="entry name" value="H/ACA_rnp_Gar1/Naf1"/>
</dbReference>
<dbReference type="EMBL" id="JAIWQS010000012">
    <property type="protein sequence ID" value="KAJ8748328.1"/>
    <property type="molecule type" value="Genomic_DNA"/>
</dbReference>
<evidence type="ECO:0000256" key="5">
    <source>
        <dbReference type="ARBA" id="ARBA00022552"/>
    </source>
</evidence>
<keyword evidence="5" id="KW-0698">rRNA processing</keyword>
<dbReference type="SUPFAM" id="SSF50447">
    <property type="entry name" value="Translation proteins"/>
    <property type="match status" value="1"/>
</dbReference>
<dbReference type="AlphaFoldDB" id="A0AAV8S8G6"/>
<organism evidence="10 11">
    <name type="scientific">Erythroxylum novogranatense</name>
    <dbReference type="NCBI Taxonomy" id="1862640"/>
    <lineage>
        <taxon>Eukaryota</taxon>
        <taxon>Viridiplantae</taxon>
        <taxon>Streptophyta</taxon>
        <taxon>Embryophyta</taxon>
        <taxon>Tracheophyta</taxon>
        <taxon>Spermatophyta</taxon>
        <taxon>Magnoliopsida</taxon>
        <taxon>eudicotyledons</taxon>
        <taxon>Gunneridae</taxon>
        <taxon>Pentapetalae</taxon>
        <taxon>rosids</taxon>
        <taxon>fabids</taxon>
        <taxon>Malpighiales</taxon>
        <taxon>Erythroxylaceae</taxon>
        <taxon>Erythroxylum</taxon>
    </lineage>
</organism>
<dbReference type="Gene3D" id="2.40.10.230">
    <property type="entry name" value="Probable tRNA pseudouridine synthase domain"/>
    <property type="match status" value="1"/>
</dbReference>
<keyword evidence="7" id="KW-0694">RNA-binding</keyword>
<evidence type="ECO:0000256" key="4">
    <source>
        <dbReference type="ARBA" id="ARBA00022517"/>
    </source>
</evidence>
<dbReference type="FunFam" id="2.40.10.230:FF:000002">
    <property type="entry name" value="H/ACA ribonucleoprotein complex non-core subunit NAF1"/>
    <property type="match status" value="1"/>
</dbReference>
<evidence type="ECO:0000256" key="6">
    <source>
        <dbReference type="ARBA" id="ARBA00022553"/>
    </source>
</evidence>
<dbReference type="PANTHER" id="PTHR31633:SF1">
    <property type="entry name" value="H_ACA RIBONUCLEOPROTEIN COMPLEX NON-CORE SUBUNIT NAF1"/>
    <property type="match status" value="1"/>
</dbReference>
<proteinExistence type="inferred from homology"/>
<dbReference type="PANTHER" id="PTHR31633">
    <property type="entry name" value="H/ACA RIBONUCLEOPROTEIN COMPLEX NON-CORE SUBUNIT NAF1"/>
    <property type="match status" value="1"/>
</dbReference>
<dbReference type="GO" id="GO:0001522">
    <property type="term" value="P:pseudouridine synthesis"/>
    <property type="evidence" value="ECO:0007669"/>
    <property type="project" value="InterPro"/>
</dbReference>
<keyword evidence="4" id="KW-0690">Ribosome biogenesis</keyword>
<dbReference type="InterPro" id="IPR038664">
    <property type="entry name" value="Gar1/Naf1_Cbf5-bd_sf"/>
</dbReference>
<dbReference type="GO" id="GO:0005634">
    <property type="term" value="C:nucleus"/>
    <property type="evidence" value="ECO:0007669"/>
    <property type="project" value="UniProtKB-SubCell"/>
</dbReference>
<evidence type="ECO:0000256" key="3">
    <source>
        <dbReference type="ARBA" id="ARBA00021438"/>
    </source>
</evidence>
<feature type="compositionally biased region" description="Low complexity" evidence="9">
    <location>
        <begin position="325"/>
        <end position="343"/>
    </location>
</feature>
<sequence>MIPGDDNFFDFDSIKGYFDDNLDLYSISLDKLDLEDFGKVKEVDDRDSCVGTLFIDPIFDRTNPKFKDSKSTEGGTGFLVKEKEQFGCFVEKEMNTCPFYGGSGPLSNEGIVVRSEEVSAEEAATLASPLVKTNSVPGMHDMKVGEEMEYQGGFSCSSEEFNLLAGSKPANYDGIVKNEQESSDEMGKMSLPVETSYAVSDSKVIQIAKGDVVFEGDLGCTADKEIENFILLGAYSPILDNRKDVKGERVSDEQICSTTLFSETRSSIADGCDVKSEVVNHGVEKGNDSSAIGWSLVSGIERGMNNMEMCGNNLSGNVVEGECKSSSTSSSSSSSCASSSACDSSDDDDKEEAEVFEKKKEVEVEITRQTITLEEIEEGEIRDGNADEIIGGSAHDQGTEEGEDADGMIEWTDVESDEQEEGAVVMGGPIRSKNELKILPPVPPVKATLGSHHKMLPVGVILSIIGTQVIVEGAEKHNPLSESSVLWITEKRSPLGLIDEIFGPVKNPYYVVRYNSENEIPAGLCEGSFVSFVPEFANHVLNNKDLYKKGYDASGENDEEVSDEDEFSDDEKEAEYRRMQKMSKRGMNVQTDGKKKKKGKNVKPRDGNQRDKQGLGHQESLGMDQGVRSQNPPNAFTIGASLGNSYCASSSTGQDVPTGIGFSPFFPSVPQASGFIPNLMWTNGLRPQQPQNLVIPGGVVANNMPVPSPDQMQIPCQIPMLNNIIFQQQLNPNLGLVPNTPFWCGQPNLSAGLPSCMGVSTQNFSNQPSFGMSFQGQPTPGGLGMFSNGQQLELNSNSQPHTIASSFQAPQQFNLGSSSNHGRNPYHQGGGRAARGRGRHASK</sequence>
<evidence type="ECO:0000256" key="9">
    <source>
        <dbReference type="SAM" id="MobiDB-lite"/>
    </source>
</evidence>
<reference evidence="10 11" key="1">
    <citation type="submission" date="2021-09" db="EMBL/GenBank/DDBJ databases">
        <title>Genomic insights and catalytic innovation underlie evolution of tropane alkaloids biosynthesis.</title>
        <authorList>
            <person name="Wang Y.-J."/>
            <person name="Tian T."/>
            <person name="Huang J.-P."/>
            <person name="Huang S.-X."/>
        </authorList>
    </citation>
    <scope>NUCLEOTIDE SEQUENCE [LARGE SCALE GENOMIC DNA]</scope>
    <source>
        <strain evidence="10">KIB-2018</strain>
        <tissue evidence="10">Leaf</tissue>
    </source>
</reference>
<dbReference type="Pfam" id="PF04410">
    <property type="entry name" value="Gar1"/>
    <property type="match status" value="1"/>
</dbReference>
<dbReference type="Proteomes" id="UP001159364">
    <property type="component" value="Linkage Group LG12"/>
</dbReference>
<dbReference type="InterPro" id="IPR040309">
    <property type="entry name" value="Naf1"/>
</dbReference>
<dbReference type="GO" id="GO:0006364">
    <property type="term" value="P:rRNA processing"/>
    <property type="evidence" value="ECO:0007669"/>
    <property type="project" value="UniProtKB-KW"/>
</dbReference>
<feature type="region of interest" description="Disordered" evidence="9">
    <location>
        <begin position="321"/>
        <end position="357"/>
    </location>
</feature>
<evidence type="ECO:0000313" key="11">
    <source>
        <dbReference type="Proteomes" id="UP001159364"/>
    </source>
</evidence>
<keyword evidence="11" id="KW-1185">Reference proteome</keyword>
<feature type="region of interest" description="Disordered" evidence="9">
    <location>
        <begin position="768"/>
        <end position="796"/>
    </location>
</feature>
<protein>
    <recommendedName>
        <fullName evidence="3">H/ACA ribonucleoprotein complex non-core subunit NAF1</fullName>
    </recommendedName>
</protein>
<gene>
    <name evidence="10" type="ORF">K2173_001747</name>
</gene>
<feature type="compositionally biased region" description="Polar residues" evidence="9">
    <location>
        <begin position="768"/>
        <end position="778"/>
    </location>
</feature>
<dbReference type="InterPro" id="IPR009000">
    <property type="entry name" value="Transl_B-barrel_sf"/>
</dbReference>
<keyword evidence="8" id="KW-0539">Nucleus</keyword>
<dbReference type="GO" id="GO:0003723">
    <property type="term" value="F:RNA binding"/>
    <property type="evidence" value="ECO:0007669"/>
    <property type="project" value="UniProtKB-KW"/>
</dbReference>
<feature type="compositionally biased region" description="Basic and acidic residues" evidence="9">
    <location>
        <begin position="603"/>
        <end position="614"/>
    </location>
</feature>
<evidence type="ECO:0000256" key="1">
    <source>
        <dbReference type="ARBA" id="ARBA00004123"/>
    </source>
</evidence>
<feature type="region of interest" description="Disordered" evidence="9">
    <location>
        <begin position="812"/>
        <end position="843"/>
    </location>
</feature>
<feature type="region of interest" description="Disordered" evidence="9">
    <location>
        <begin position="553"/>
        <end position="635"/>
    </location>
</feature>
<evidence type="ECO:0000256" key="7">
    <source>
        <dbReference type="ARBA" id="ARBA00022884"/>
    </source>
</evidence>
<accession>A0AAV8S8G6</accession>
<dbReference type="GO" id="GO:0000493">
    <property type="term" value="P:box H/ACA snoRNP assembly"/>
    <property type="evidence" value="ECO:0007669"/>
    <property type="project" value="InterPro"/>
</dbReference>
<dbReference type="GO" id="GO:0005732">
    <property type="term" value="C:sno(s)RNA-containing ribonucleoprotein complex"/>
    <property type="evidence" value="ECO:0007669"/>
    <property type="project" value="InterPro"/>
</dbReference>
<name>A0AAV8S8G6_9ROSI</name>
<evidence type="ECO:0000313" key="10">
    <source>
        <dbReference type="EMBL" id="KAJ8748328.1"/>
    </source>
</evidence>
<comment type="caution">
    <text evidence="10">The sequence shown here is derived from an EMBL/GenBank/DDBJ whole genome shotgun (WGS) entry which is preliminary data.</text>
</comment>
<feature type="compositionally biased region" description="Acidic residues" evidence="9">
    <location>
        <begin position="555"/>
        <end position="573"/>
    </location>
</feature>
<feature type="compositionally biased region" description="Basic residues" evidence="9">
    <location>
        <begin position="834"/>
        <end position="843"/>
    </location>
</feature>
<keyword evidence="6" id="KW-0597">Phosphoprotein</keyword>
<feature type="compositionally biased region" description="Polar residues" evidence="9">
    <location>
        <begin position="787"/>
        <end position="796"/>
    </location>
</feature>
<evidence type="ECO:0000256" key="8">
    <source>
        <dbReference type="ARBA" id="ARBA00023242"/>
    </source>
</evidence>